<dbReference type="Pfam" id="PF08843">
    <property type="entry name" value="AbiEii"/>
    <property type="match status" value="1"/>
</dbReference>
<accession>A0A9W6IK48</accession>
<comment type="caution">
    <text evidence="1">The sequence shown here is derived from an EMBL/GenBank/DDBJ whole genome shotgun (WGS) entry which is preliminary data.</text>
</comment>
<protein>
    <recommendedName>
        <fullName evidence="3">Nucleotidyl transferase AbiEii toxin, Type IV TA system</fullName>
    </recommendedName>
</protein>
<evidence type="ECO:0008006" key="3">
    <source>
        <dbReference type="Google" id="ProtNLM"/>
    </source>
</evidence>
<reference evidence="1" key="1">
    <citation type="journal article" date="2014" name="Int. J. Syst. Evol. Microbiol.">
        <title>Complete genome sequence of Corynebacterium casei LMG S-19264T (=DSM 44701T), isolated from a smear-ripened cheese.</title>
        <authorList>
            <consortium name="US DOE Joint Genome Institute (JGI-PGF)"/>
            <person name="Walter F."/>
            <person name="Albersmeier A."/>
            <person name="Kalinowski J."/>
            <person name="Ruckert C."/>
        </authorList>
    </citation>
    <scope>NUCLEOTIDE SEQUENCE</scope>
    <source>
        <strain evidence="1">VKM B-1513</strain>
    </source>
</reference>
<dbReference type="Proteomes" id="UP001143486">
    <property type="component" value="Unassembled WGS sequence"/>
</dbReference>
<gene>
    <name evidence="1" type="ORF">GCM10017621_12160</name>
</gene>
<proteinExistence type="predicted"/>
<dbReference type="AlphaFoldDB" id="A0A9W6IK48"/>
<organism evidence="1 2">
    <name type="scientific">Maricaulis virginensis</name>
    <dbReference type="NCBI Taxonomy" id="144022"/>
    <lineage>
        <taxon>Bacteria</taxon>
        <taxon>Pseudomonadati</taxon>
        <taxon>Pseudomonadota</taxon>
        <taxon>Alphaproteobacteria</taxon>
        <taxon>Maricaulales</taxon>
        <taxon>Maricaulaceae</taxon>
        <taxon>Maricaulis</taxon>
    </lineage>
</organism>
<evidence type="ECO:0000313" key="2">
    <source>
        <dbReference type="Proteomes" id="UP001143486"/>
    </source>
</evidence>
<dbReference type="Gene3D" id="3.10.450.620">
    <property type="entry name" value="JHP933, nucleotidyltransferase-like core domain"/>
    <property type="match status" value="1"/>
</dbReference>
<evidence type="ECO:0000313" key="1">
    <source>
        <dbReference type="EMBL" id="GLK51708.1"/>
    </source>
</evidence>
<reference evidence="1" key="2">
    <citation type="submission" date="2023-01" db="EMBL/GenBank/DDBJ databases">
        <authorList>
            <person name="Sun Q."/>
            <person name="Evtushenko L."/>
        </authorList>
    </citation>
    <scope>NUCLEOTIDE SEQUENCE</scope>
    <source>
        <strain evidence="1">VKM B-1513</strain>
    </source>
</reference>
<keyword evidence="2" id="KW-1185">Reference proteome</keyword>
<dbReference type="EMBL" id="BSFE01000003">
    <property type="protein sequence ID" value="GLK51708.1"/>
    <property type="molecule type" value="Genomic_DNA"/>
</dbReference>
<dbReference type="InterPro" id="IPR014942">
    <property type="entry name" value="AbiEii"/>
</dbReference>
<dbReference type="RefSeq" id="WP_271186090.1">
    <property type="nucleotide sequence ID" value="NZ_BSFE01000003.1"/>
</dbReference>
<sequence>MIPETNITAWSLTAPWAEPRQVEQDLIISRALVEIFNHDLLGSELRFRGGTALNKVIFPEPLRYSEDIDLVRTTAGPIGPILDAMREVLEPWLGQANFASSQVAPKLRFRVPAEDDPEAQIRLKVEINISEIEAFDPPASIPYAVENPWFKGSTTIASFSAEELLATKLRALLQRDKGRDLFDLDHALNALPDLDIERVVALFVRYLDQQGQAISRAEAEQRMLAKFARPDLLGDIRALLTPDRADALDASAGRAAFIRVFTDVIERIPGQRWARTDEVSHQLSLSEIAERSS</sequence>
<name>A0A9W6IK48_9PROT</name>